<evidence type="ECO:0000313" key="2">
    <source>
        <dbReference type="EMBL" id="KAF4082585.1"/>
    </source>
</evidence>
<evidence type="ECO:0000256" key="1">
    <source>
        <dbReference type="SAM" id="MobiDB-lite"/>
    </source>
</evidence>
<feature type="region of interest" description="Disordered" evidence="1">
    <location>
        <begin position="15"/>
        <end position="53"/>
    </location>
</feature>
<reference evidence="2 3" key="1">
    <citation type="submission" date="2020-02" db="EMBL/GenBank/DDBJ databases">
        <title>A chromosome-scale genome assembly of the black bullhead catfish (Ameiurus melas).</title>
        <authorList>
            <person name="Wen M."/>
            <person name="Zham M."/>
            <person name="Cabau C."/>
            <person name="Klopp C."/>
            <person name="Donnadieu C."/>
            <person name="Roques C."/>
            <person name="Bouchez O."/>
            <person name="Lampietro C."/>
            <person name="Jouanno E."/>
            <person name="Herpin A."/>
            <person name="Louis A."/>
            <person name="Berthelot C."/>
            <person name="Parey E."/>
            <person name="Roest-Crollius H."/>
            <person name="Braasch I."/>
            <person name="Postlethwait J."/>
            <person name="Robinson-Rechavi M."/>
            <person name="Echchiki A."/>
            <person name="Begum T."/>
            <person name="Montfort J."/>
            <person name="Schartl M."/>
            <person name="Bobe J."/>
            <person name="Guiguen Y."/>
        </authorList>
    </citation>
    <scope>NUCLEOTIDE SEQUENCE [LARGE SCALE GENOMIC DNA]</scope>
    <source>
        <strain evidence="2">M_S1</strain>
        <tissue evidence="2">Blood</tissue>
    </source>
</reference>
<sequence length="75" mass="8442">MCDVNKRCRTRRRGQLLSRRALEKTARESPTEPESVITSARPPPAASHTFASVPPIHSVRTQIKTVKFSLTHLPH</sequence>
<comment type="caution">
    <text evidence="2">The sequence shown here is derived from an EMBL/GenBank/DDBJ whole genome shotgun (WGS) entry which is preliminary data.</text>
</comment>
<proteinExistence type="predicted"/>
<dbReference type="Proteomes" id="UP000593565">
    <property type="component" value="Unassembled WGS sequence"/>
</dbReference>
<organism evidence="2 3">
    <name type="scientific">Ameiurus melas</name>
    <name type="common">Black bullhead</name>
    <name type="synonym">Silurus melas</name>
    <dbReference type="NCBI Taxonomy" id="219545"/>
    <lineage>
        <taxon>Eukaryota</taxon>
        <taxon>Metazoa</taxon>
        <taxon>Chordata</taxon>
        <taxon>Craniata</taxon>
        <taxon>Vertebrata</taxon>
        <taxon>Euteleostomi</taxon>
        <taxon>Actinopterygii</taxon>
        <taxon>Neopterygii</taxon>
        <taxon>Teleostei</taxon>
        <taxon>Ostariophysi</taxon>
        <taxon>Siluriformes</taxon>
        <taxon>Ictaluridae</taxon>
        <taxon>Ameiurus</taxon>
    </lineage>
</organism>
<gene>
    <name evidence="2" type="ORF">AMELA_G00153200</name>
</gene>
<accession>A0A7J6AI17</accession>
<dbReference type="EMBL" id="JAAGNN010000012">
    <property type="protein sequence ID" value="KAF4082585.1"/>
    <property type="molecule type" value="Genomic_DNA"/>
</dbReference>
<protein>
    <submittedName>
        <fullName evidence="2">Uncharacterized protein</fullName>
    </submittedName>
</protein>
<dbReference type="AlphaFoldDB" id="A0A7J6AI17"/>
<evidence type="ECO:0000313" key="3">
    <source>
        <dbReference type="Proteomes" id="UP000593565"/>
    </source>
</evidence>
<feature type="compositionally biased region" description="Basic and acidic residues" evidence="1">
    <location>
        <begin position="20"/>
        <end position="30"/>
    </location>
</feature>
<name>A0A7J6AI17_AMEME</name>
<keyword evidence="3" id="KW-1185">Reference proteome</keyword>